<evidence type="ECO:0000313" key="1">
    <source>
        <dbReference type="EMBL" id="MBF8376405.1"/>
    </source>
</evidence>
<keyword evidence="2" id="KW-1185">Reference proteome</keyword>
<dbReference type="Gene3D" id="3.40.50.1820">
    <property type="entry name" value="alpha/beta hydrolase"/>
    <property type="match status" value="1"/>
</dbReference>
<evidence type="ECO:0000313" key="2">
    <source>
        <dbReference type="Proteomes" id="UP000642910"/>
    </source>
</evidence>
<dbReference type="PANTHER" id="PTHR48098">
    <property type="entry name" value="ENTEROCHELIN ESTERASE-RELATED"/>
    <property type="match status" value="1"/>
</dbReference>
<organism evidence="1 2">
    <name type="scientific">Alicyclobacillus mali</name>
    <name type="common">ex Roth et al. 2021</name>
    <dbReference type="NCBI Taxonomy" id="1123961"/>
    <lineage>
        <taxon>Bacteria</taxon>
        <taxon>Bacillati</taxon>
        <taxon>Bacillota</taxon>
        <taxon>Bacilli</taxon>
        <taxon>Bacillales</taxon>
        <taxon>Alicyclobacillaceae</taxon>
        <taxon>Alicyclobacillus</taxon>
    </lineage>
</organism>
<accession>A0ABS0EZD3</accession>
<protein>
    <submittedName>
        <fullName evidence="1">Esterase family protein</fullName>
    </submittedName>
</protein>
<dbReference type="PANTHER" id="PTHR48098:SF3">
    <property type="entry name" value="IRON(III) ENTEROBACTIN ESTERASE"/>
    <property type="match status" value="1"/>
</dbReference>
<dbReference type="InterPro" id="IPR050583">
    <property type="entry name" value="Mycobacterial_A85_antigen"/>
</dbReference>
<dbReference type="Pfam" id="PF00756">
    <property type="entry name" value="Esterase"/>
    <property type="match status" value="1"/>
</dbReference>
<dbReference type="RefSeq" id="WP_195866783.1">
    <property type="nucleotide sequence ID" value="NZ_JADPKZ010000016.1"/>
</dbReference>
<reference evidence="1 2" key="1">
    <citation type="submission" date="2020-11" db="EMBL/GenBank/DDBJ databases">
        <title>Genomic insight of Alicyclobacillus mali FL 18 reveals a new arsenic-resistant strain, with potential in environmental biotechnology.</title>
        <authorList>
            <person name="Fiorentino G."/>
            <person name="Gallo G."/>
            <person name="Aulitto M."/>
        </authorList>
    </citation>
    <scope>NUCLEOTIDE SEQUENCE [LARGE SCALE GENOMIC DNA]</scope>
    <source>
        <strain evidence="1 2">FL 18</strain>
    </source>
</reference>
<comment type="caution">
    <text evidence="1">The sequence shown here is derived from an EMBL/GenBank/DDBJ whole genome shotgun (WGS) entry which is preliminary data.</text>
</comment>
<dbReference type="EMBL" id="JADPKZ010000016">
    <property type="protein sequence ID" value="MBF8376405.1"/>
    <property type="molecule type" value="Genomic_DNA"/>
</dbReference>
<dbReference type="InterPro" id="IPR029058">
    <property type="entry name" value="AB_hydrolase_fold"/>
</dbReference>
<gene>
    <name evidence="1" type="ORF">IW967_00685</name>
</gene>
<dbReference type="SUPFAM" id="SSF53474">
    <property type="entry name" value="alpha/beta-Hydrolases"/>
    <property type="match status" value="1"/>
</dbReference>
<dbReference type="InterPro" id="IPR000801">
    <property type="entry name" value="Esterase-like"/>
</dbReference>
<name>A0ABS0EZD3_9BACL</name>
<dbReference type="Proteomes" id="UP000642910">
    <property type="component" value="Unassembled WGS sequence"/>
</dbReference>
<proteinExistence type="predicted"/>
<sequence length="237" mass="26922">MQASTRKVETHTLHSRVLGEERVLKVFVPPGAAGEALPVVYCHDGIEFFTHGRVATQAHEAILAGKLAPCYIVGIAVNLDRRRDDYAFDGARHREYLQFVADECIPFLDERYAMDDGRRYMAGISLGAVATLSFVLEYPQWFHRVMLFSGAFFPPYQRRVAEAIDLSRLYAYMFIGEDERQAQTPSGVFDFWSYNEAMRDILMDRGADVSYHTGPGNHIWGVWQRHLVAALSEIVLV</sequence>